<dbReference type="SUPFAM" id="SSF55729">
    <property type="entry name" value="Acyl-CoA N-acyltransferases (Nat)"/>
    <property type="match status" value="1"/>
</dbReference>
<comment type="similarity">
    <text evidence="3">Belongs to the acetyltransferase Eis family.</text>
</comment>
<evidence type="ECO:0000259" key="4">
    <source>
        <dbReference type="Pfam" id="PF13530"/>
    </source>
</evidence>
<dbReference type="InterPro" id="IPR025559">
    <property type="entry name" value="Eis_dom"/>
</dbReference>
<comment type="caution">
    <text evidence="3">Lacks conserved residue(s) required for the propagation of feature annotation.</text>
</comment>
<dbReference type="InterPro" id="IPR041380">
    <property type="entry name" value="Acetyltransf_17"/>
</dbReference>
<dbReference type="RefSeq" id="WP_252621633.1">
    <property type="nucleotide sequence ID" value="NZ_CP099490.1"/>
</dbReference>
<evidence type="ECO:0000259" key="5">
    <source>
        <dbReference type="Pfam" id="PF17668"/>
    </source>
</evidence>
<comment type="subunit">
    <text evidence="3">Homohexamer; trimer of dimers.</text>
</comment>
<feature type="binding site" evidence="3">
    <location>
        <begin position="124"/>
        <end position="129"/>
    </location>
    <ligand>
        <name>acetyl-CoA</name>
        <dbReference type="ChEBI" id="CHEBI:57288"/>
    </ligand>
</feature>
<evidence type="ECO:0000256" key="1">
    <source>
        <dbReference type="ARBA" id="ARBA00022679"/>
    </source>
</evidence>
<dbReference type="Pfam" id="PF17668">
    <property type="entry name" value="Acetyltransf_17"/>
    <property type="match status" value="1"/>
</dbReference>
<feature type="domain" description="Eis-like acetyltransferase" evidence="5">
    <location>
        <begin position="221"/>
        <end position="328"/>
    </location>
</feature>
<dbReference type="Pfam" id="PF13530">
    <property type="entry name" value="SCP2_2"/>
    <property type="match status" value="1"/>
</dbReference>
<evidence type="ECO:0000313" key="6">
    <source>
        <dbReference type="EMBL" id="USQ76930.1"/>
    </source>
</evidence>
<dbReference type="EMBL" id="CP099490">
    <property type="protein sequence ID" value="USQ76930.1"/>
    <property type="molecule type" value="Genomic_DNA"/>
</dbReference>
<feature type="binding site" evidence="3">
    <location>
        <begin position="116"/>
        <end position="118"/>
    </location>
    <ligand>
        <name>acetyl-CoA</name>
        <dbReference type="ChEBI" id="CHEBI:57288"/>
    </ligand>
</feature>
<dbReference type="HAMAP" id="MF_01812">
    <property type="entry name" value="Eis"/>
    <property type="match status" value="1"/>
</dbReference>
<dbReference type="Proteomes" id="UP001056535">
    <property type="component" value="Chromosome"/>
</dbReference>
<dbReference type="InterPro" id="IPR036527">
    <property type="entry name" value="SCP2_sterol-bd_dom_sf"/>
</dbReference>
<dbReference type="InterPro" id="IPR016181">
    <property type="entry name" value="Acyl_CoA_acyltransferase"/>
</dbReference>
<proteinExistence type="inferred from homology"/>
<feature type="active site" description="Proton acceptor; via carboxylate" evidence="3">
    <location>
        <position position="449"/>
    </location>
</feature>
<dbReference type="PANTHER" id="PTHR37817:SF1">
    <property type="entry name" value="N-ACETYLTRANSFERASE EIS"/>
    <property type="match status" value="1"/>
</dbReference>
<dbReference type="GO" id="GO:0016746">
    <property type="term" value="F:acyltransferase activity"/>
    <property type="evidence" value="ECO:0007669"/>
    <property type="project" value="UniProtKB-KW"/>
</dbReference>
<dbReference type="Gene3D" id="3.40.630.30">
    <property type="match status" value="2"/>
</dbReference>
<dbReference type="InterPro" id="IPR051554">
    <property type="entry name" value="Acetyltransferase_Eis"/>
</dbReference>
<protein>
    <submittedName>
        <fullName evidence="6">GNAT family N-acetyltransferase</fullName>
        <ecNumber evidence="6">2.3.1.-</ecNumber>
    </submittedName>
</protein>
<dbReference type="Gene3D" id="3.30.1050.10">
    <property type="entry name" value="SCP2 sterol-binding domain"/>
    <property type="match status" value="1"/>
</dbReference>
<name>A0ABY4YJF3_9MICO</name>
<feature type="domain" description="Enhanced intracellular survival protein" evidence="4">
    <location>
        <begin position="344"/>
        <end position="443"/>
    </location>
</feature>
<organism evidence="6 7">
    <name type="scientific">Ornithinimicrobium cryptoxanthini</name>
    <dbReference type="NCBI Taxonomy" id="2934161"/>
    <lineage>
        <taxon>Bacteria</taxon>
        <taxon>Bacillati</taxon>
        <taxon>Actinomycetota</taxon>
        <taxon>Actinomycetes</taxon>
        <taxon>Micrococcales</taxon>
        <taxon>Ornithinimicrobiaceae</taxon>
        <taxon>Ornithinimicrobium</taxon>
    </lineage>
</organism>
<feature type="active site" description="Proton donor" evidence="3">
    <location>
        <position position="157"/>
    </location>
</feature>
<dbReference type="PANTHER" id="PTHR37817">
    <property type="entry name" value="N-ACETYLTRANSFERASE EIS"/>
    <property type="match status" value="1"/>
</dbReference>
<dbReference type="Pfam" id="PF13527">
    <property type="entry name" value="Acetyltransf_9"/>
    <property type="match status" value="1"/>
</dbReference>
<dbReference type="InterPro" id="IPR022902">
    <property type="entry name" value="NAcTrfase_Eis"/>
</dbReference>
<dbReference type="SUPFAM" id="SSF55718">
    <property type="entry name" value="SCP-like"/>
    <property type="match status" value="1"/>
</dbReference>
<keyword evidence="7" id="KW-1185">Reference proteome</keyword>
<keyword evidence="2 3" id="KW-0012">Acyltransferase</keyword>
<evidence type="ECO:0000256" key="3">
    <source>
        <dbReference type="HAMAP-Rule" id="MF_01812"/>
    </source>
</evidence>
<dbReference type="NCBIfam" id="NF002367">
    <property type="entry name" value="PRK01346.1-4"/>
    <property type="match status" value="1"/>
</dbReference>
<evidence type="ECO:0000256" key="2">
    <source>
        <dbReference type="ARBA" id="ARBA00023315"/>
    </source>
</evidence>
<keyword evidence="1 3" id="KW-0808">Transferase</keyword>
<sequence length="449" mass="47405">MNHESPETTTPDVDHPPAPVTTLVDLSLADAERIMALEHLVWFEIAPGVSAQDSLAELDFSRTRGAELASPTPRLGVRPQAGPPLAGMYASWAMAVTAPGADGGLVRLPMNGLTWVGVHPDLRRRGILRQMMVEHLHSAHDDGEAIAGLQAAEPGIYGRFGYGAASLDVTLTLGRGTQLDAGADLDQAAGEVGTHIVPAGTPEAMEVIQRAHLGAAESTLGAVTRTDAMAATWFRDHPVARGGREPLQAMFATRDRELSGYALFRRTPKWEHGVPAGEVQVRELAASDPASLLALGRRLVDFDLTSSVTVDGRSMDDPLLWWAGGPRSAGLRAGDSLWLRLVDVDKALTARGYAGAVDVVLDVVDPVCPWNERRWRLTAGEDGVGACLPTDADADVHLPVAALGAAYLGSRPLAAQAAAGTVTERRPGAVAELSRAMRGDIEPIAAIGF</sequence>
<gene>
    <name evidence="6" type="ORF">NF557_03105</name>
</gene>
<accession>A0ABY4YJF3</accession>
<evidence type="ECO:0000313" key="7">
    <source>
        <dbReference type="Proteomes" id="UP001056535"/>
    </source>
</evidence>
<dbReference type="EC" id="2.3.1.-" evidence="6"/>
<reference evidence="6" key="1">
    <citation type="submission" date="2022-06" db="EMBL/GenBank/DDBJ databases">
        <title>Ornithinimicrobium JY.X270.</title>
        <authorList>
            <person name="Huang Y."/>
        </authorList>
    </citation>
    <scope>NUCLEOTIDE SEQUENCE</scope>
    <source>
        <strain evidence="6">JY.X270</strain>
    </source>
</reference>